<sequence>MPHGFPGITLEVVQKFRGKEEETMVAIRVALETYVLCRFSLSGSVSLWNVSRCIDRGTMVKFINDWDV</sequence>
<comment type="caution">
    <text evidence="1">The sequence shown here is derived from an EMBL/GenBank/DDBJ whole genome shotgun (WGS) entry which is preliminary data.</text>
</comment>
<dbReference type="Proteomes" id="UP000241769">
    <property type="component" value="Unassembled WGS sequence"/>
</dbReference>
<accession>A0A2P6NZ46</accession>
<dbReference type="EMBL" id="MDYQ01000004">
    <property type="protein sequence ID" value="PRP89235.1"/>
    <property type="molecule type" value="Genomic_DNA"/>
</dbReference>
<dbReference type="AlphaFoldDB" id="A0A2P6NZ46"/>
<organism evidence="1 2">
    <name type="scientific">Planoprotostelium fungivorum</name>
    <dbReference type="NCBI Taxonomy" id="1890364"/>
    <lineage>
        <taxon>Eukaryota</taxon>
        <taxon>Amoebozoa</taxon>
        <taxon>Evosea</taxon>
        <taxon>Variosea</taxon>
        <taxon>Cavosteliida</taxon>
        <taxon>Cavosteliaceae</taxon>
        <taxon>Planoprotostelium</taxon>
    </lineage>
</organism>
<proteinExistence type="predicted"/>
<reference evidence="1 2" key="1">
    <citation type="journal article" date="2018" name="Genome Biol. Evol.">
        <title>Multiple Roots of Fruiting Body Formation in Amoebozoa.</title>
        <authorList>
            <person name="Hillmann F."/>
            <person name="Forbes G."/>
            <person name="Novohradska S."/>
            <person name="Ferling I."/>
            <person name="Riege K."/>
            <person name="Groth M."/>
            <person name="Westermann M."/>
            <person name="Marz M."/>
            <person name="Spaller T."/>
            <person name="Winckler T."/>
            <person name="Schaap P."/>
            <person name="Glockner G."/>
        </authorList>
    </citation>
    <scope>NUCLEOTIDE SEQUENCE [LARGE SCALE GENOMIC DNA]</scope>
    <source>
        <strain evidence="1 2">Jena</strain>
    </source>
</reference>
<keyword evidence="2" id="KW-1185">Reference proteome</keyword>
<evidence type="ECO:0000313" key="1">
    <source>
        <dbReference type="EMBL" id="PRP89235.1"/>
    </source>
</evidence>
<gene>
    <name evidence="1" type="ORF">PROFUN_02109</name>
</gene>
<evidence type="ECO:0000313" key="2">
    <source>
        <dbReference type="Proteomes" id="UP000241769"/>
    </source>
</evidence>
<dbReference type="InParanoid" id="A0A2P6NZ46"/>
<protein>
    <submittedName>
        <fullName evidence="1">Uncharacterized protein</fullName>
    </submittedName>
</protein>
<name>A0A2P6NZ46_9EUKA</name>